<organism evidence="3 4">
    <name type="scientific">Dyella choica</name>
    <dbReference type="NCBI Taxonomy" id="1927959"/>
    <lineage>
        <taxon>Bacteria</taxon>
        <taxon>Pseudomonadati</taxon>
        <taxon>Pseudomonadota</taxon>
        <taxon>Gammaproteobacteria</taxon>
        <taxon>Lysobacterales</taxon>
        <taxon>Rhodanobacteraceae</taxon>
        <taxon>Dyella</taxon>
    </lineage>
</organism>
<dbReference type="Proteomes" id="UP000274358">
    <property type="component" value="Unassembled WGS sequence"/>
</dbReference>
<feature type="compositionally biased region" description="Basic residues" evidence="1">
    <location>
        <begin position="79"/>
        <end position="89"/>
    </location>
</feature>
<sequence length="89" mass="8847">MRTKILVALVFGLAASSVFAAPQSHGKGGGGMNRDTHGDAVSAAAASARASDTRVGPAVSDVAQSKSKGKGVTDTAHGNKGHTKSHAKH</sequence>
<reference evidence="3 4" key="1">
    <citation type="submission" date="2018-12" db="EMBL/GenBank/DDBJ databases">
        <title>Dyella dinghuensis sp. nov. DHOA06 and Dyella choica sp. nov. 4M-K27, isolated from forest soil.</title>
        <authorList>
            <person name="Qiu L.-H."/>
            <person name="Gao Z.-H."/>
        </authorList>
    </citation>
    <scope>NUCLEOTIDE SEQUENCE [LARGE SCALE GENOMIC DNA]</scope>
    <source>
        <strain evidence="3 4">4M-K27</strain>
    </source>
</reference>
<feature type="chain" id="PRO_5018709821" evidence="2">
    <location>
        <begin position="21"/>
        <end position="89"/>
    </location>
</feature>
<accession>A0A3S0R521</accession>
<dbReference type="AlphaFoldDB" id="A0A3S0R521"/>
<evidence type="ECO:0000256" key="2">
    <source>
        <dbReference type="SAM" id="SignalP"/>
    </source>
</evidence>
<protein>
    <submittedName>
        <fullName evidence="3">Uncharacterized protein</fullName>
    </submittedName>
</protein>
<evidence type="ECO:0000313" key="4">
    <source>
        <dbReference type="Proteomes" id="UP000274358"/>
    </source>
</evidence>
<feature type="compositionally biased region" description="Low complexity" evidence="1">
    <location>
        <begin position="40"/>
        <end position="50"/>
    </location>
</feature>
<name>A0A3S0R521_9GAMM</name>
<dbReference type="EMBL" id="RYYV01000004">
    <property type="protein sequence ID" value="RUL77725.1"/>
    <property type="molecule type" value="Genomic_DNA"/>
</dbReference>
<feature type="signal peptide" evidence="2">
    <location>
        <begin position="1"/>
        <end position="20"/>
    </location>
</feature>
<gene>
    <name evidence="3" type="ORF">EKH80_07595</name>
</gene>
<keyword evidence="2" id="KW-0732">Signal</keyword>
<evidence type="ECO:0000256" key="1">
    <source>
        <dbReference type="SAM" id="MobiDB-lite"/>
    </source>
</evidence>
<dbReference type="RefSeq" id="WP_126684119.1">
    <property type="nucleotide sequence ID" value="NZ_RYYV01000004.1"/>
</dbReference>
<keyword evidence="4" id="KW-1185">Reference proteome</keyword>
<feature type="region of interest" description="Disordered" evidence="1">
    <location>
        <begin position="21"/>
        <end position="89"/>
    </location>
</feature>
<comment type="caution">
    <text evidence="3">The sequence shown here is derived from an EMBL/GenBank/DDBJ whole genome shotgun (WGS) entry which is preliminary data.</text>
</comment>
<evidence type="ECO:0000313" key="3">
    <source>
        <dbReference type="EMBL" id="RUL77725.1"/>
    </source>
</evidence>
<proteinExistence type="predicted"/>